<evidence type="ECO:0000256" key="1">
    <source>
        <dbReference type="ARBA" id="ARBA00007847"/>
    </source>
</evidence>
<name>A0A847S9Q7_9NEIS</name>
<dbReference type="InterPro" id="IPR015942">
    <property type="entry name" value="Asp/Glu/hydantoin_racemase"/>
</dbReference>
<dbReference type="Proteomes" id="UP000587991">
    <property type="component" value="Unassembled WGS sequence"/>
</dbReference>
<dbReference type="InterPro" id="IPR033134">
    <property type="entry name" value="Asp/Glu_racemase_AS_2"/>
</dbReference>
<organism evidence="3 4">
    <name type="scientific">Leeia aquatica</name>
    <dbReference type="NCBI Taxonomy" id="2725557"/>
    <lineage>
        <taxon>Bacteria</taxon>
        <taxon>Pseudomonadati</taxon>
        <taxon>Pseudomonadota</taxon>
        <taxon>Betaproteobacteria</taxon>
        <taxon>Neisseriales</taxon>
        <taxon>Leeiaceae</taxon>
        <taxon>Leeia</taxon>
    </lineage>
</organism>
<dbReference type="Pfam" id="PF01177">
    <property type="entry name" value="Asp_Glu_race"/>
    <property type="match status" value="1"/>
</dbReference>
<proteinExistence type="inferred from homology"/>
<keyword evidence="4" id="KW-1185">Reference proteome</keyword>
<reference evidence="3 4" key="1">
    <citation type="submission" date="2020-04" db="EMBL/GenBank/DDBJ databases">
        <title>Draft genome of Leeia sp. IMCC25680.</title>
        <authorList>
            <person name="Song J."/>
            <person name="Cho J.-C."/>
        </authorList>
    </citation>
    <scope>NUCLEOTIDE SEQUENCE [LARGE SCALE GENOMIC DNA]</scope>
    <source>
        <strain evidence="3 4">IMCC25680</strain>
    </source>
</reference>
<dbReference type="SUPFAM" id="SSF53681">
    <property type="entry name" value="Aspartate/glutamate racemase"/>
    <property type="match status" value="2"/>
</dbReference>
<dbReference type="InterPro" id="IPR001920">
    <property type="entry name" value="Asp/Glu_race"/>
</dbReference>
<dbReference type="AlphaFoldDB" id="A0A847S9Q7"/>
<keyword evidence="2" id="KW-0413">Isomerase</keyword>
<protein>
    <submittedName>
        <fullName evidence="3">Aspartate/glutamate racemase family protein</fullName>
    </submittedName>
</protein>
<dbReference type="EMBL" id="JABAIM010000001">
    <property type="protein sequence ID" value="NLR74296.1"/>
    <property type="molecule type" value="Genomic_DNA"/>
</dbReference>
<gene>
    <name evidence="3" type="ORF">HF682_03900</name>
</gene>
<dbReference type="Gene3D" id="3.40.50.1860">
    <property type="match status" value="2"/>
</dbReference>
<evidence type="ECO:0000313" key="3">
    <source>
        <dbReference type="EMBL" id="NLR74296.1"/>
    </source>
</evidence>
<dbReference type="GO" id="GO:0047661">
    <property type="term" value="F:amino-acid racemase activity"/>
    <property type="evidence" value="ECO:0007669"/>
    <property type="project" value="InterPro"/>
</dbReference>
<evidence type="ECO:0000256" key="2">
    <source>
        <dbReference type="ARBA" id="ARBA00023235"/>
    </source>
</evidence>
<dbReference type="PROSITE" id="PS00924">
    <property type="entry name" value="ASP_GLU_RACEMASE_2"/>
    <property type="match status" value="1"/>
</dbReference>
<comment type="caution">
    <text evidence="3">The sequence shown here is derived from an EMBL/GenBank/DDBJ whole genome shotgun (WGS) entry which is preliminary data.</text>
</comment>
<accession>A0A847S9Q7</accession>
<dbReference type="InterPro" id="IPR004380">
    <property type="entry name" value="Asp_race"/>
</dbReference>
<sequence>MSMKIGIVGGLSPESTVTYYLHLTRRYAQLFGGSTAPEIVIYSVNLEAYHQYRNQGRWDLVTDDLVKAIHHLEGCGVDVALISTNTMHKVFAEVQARCTVKLLSIIDATIAAIQAQGLRKVGLLGTRFTMVDDFFTKALTRHGLDPVTPNAEEVAMIHRIIEDELVKGIFTEASRAQYLAVIQRLIGEGAEGIILGCTEIPLLIQQQHVPVPVFDTATLHAEAVLQYVLPHHTPV</sequence>
<dbReference type="PANTHER" id="PTHR21198:SF7">
    <property type="entry name" value="ASPARTATE-GLUTAMATE RACEMASE FAMILY"/>
    <property type="match status" value="1"/>
</dbReference>
<dbReference type="PANTHER" id="PTHR21198">
    <property type="entry name" value="GLUTAMATE RACEMASE"/>
    <property type="match status" value="1"/>
</dbReference>
<evidence type="ECO:0000313" key="4">
    <source>
        <dbReference type="Proteomes" id="UP000587991"/>
    </source>
</evidence>
<dbReference type="NCBIfam" id="TIGR00035">
    <property type="entry name" value="asp_race"/>
    <property type="match status" value="1"/>
</dbReference>
<comment type="similarity">
    <text evidence="1">Belongs to the aspartate/glutamate racemases family.</text>
</comment>